<dbReference type="PANTHER" id="PTHR23023">
    <property type="entry name" value="DIMETHYLANILINE MONOOXYGENASE"/>
    <property type="match status" value="1"/>
</dbReference>
<evidence type="ECO:0000256" key="1">
    <source>
        <dbReference type="ARBA" id="ARBA00009183"/>
    </source>
</evidence>
<dbReference type="InterPro" id="IPR000960">
    <property type="entry name" value="Flavin_mOase"/>
</dbReference>
<dbReference type="Pfam" id="PF19834">
    <property type="entry name" value="DUF6314"/>
    <property type="match status" value="1"/>
</dbReference>
<dbReference type="InterPro" id="IPR036188">
    <property type="entry name" value="FAD/NAD-bd_sf"/>
</dbReference>
<dbReference type="InterPro" id="IPR050346">
    <property type="entry name" value="FMO-like"/>
</dbReference>
<evidence type="ECO:0000259" key="6">
    <source>
        <dbReference type="Pfam" id="PF19834"/>
    </source>
</evidence>
<keyword evidence="3" id="KW-0274">FAD</keyword>
<name>A0A9Q9EF68_9PEZI</name>
<organism evidence="7 8">
    <name type="scientific">Septoria linicola</name>
    <dbReference type="NCBI Taxonomy" id="215465"/>
    <lineage>
        <taxon>Eukaryota</taxon>
        <taxon>Fungi</taxon>
        <taxon>Dikarya</taxon>
        <taxon>Ascomycota</taxon>
        <taxon>Pezizomycotina</taxon>
        <taxon>Dothideomycetes</taxon>
        <taxon>Dothideomycetidae</taxon>
        <taxon>Mycosphaerellales</taxon>
        <taxon>Mycosphaerellaceae</taxon>
        <taxon>Septoria</taxon>
    </lineage>
</organism>
<reference evidence="7" key="1">
    <citation type="submission" date="2022-06" db="EMBL/GenBank/DDBJ databases">
        <title>Complete genome sequences of two strains of the flax pathogen Septoria linicola.</title>
        <authorList>
            <person name="Lapalu N."/>
            <person name="Simon A."/>
            <person name="Demenou B."/>
            <person name="Paumier D."/>
            <person name="Guillot M.-P."/>
            <person name="Gout L."/>
            <person name="Valade R."/>
        </authorList>
    </citation>
    <scope>NUCLEOTIDE SEQUENCE</scope>
    <source>
        <strain evidence="7">SE15195</strain>
    </source>
</reference>
<dbReference type="GO" id="GO:0050660">
    <property type="term" value="F:flavin adenine dinucleotide binding"/>
    <property type="evidence" value="ECO:0007669"/>
    <property type="project" value="InterPro"/>
</dbReference>
<dbReference type="AlphaFoldDB" id="A0A9Q9EF68"/>
<dbReference type="Pfam" id="PF00743">
    <property type="entry name" value="FMO-like"/>
    <property type="match status" value="1"/>
</dbReference>
<evidence type="ECO:0000256" key="5">
    <source>
        <dbReference type="ARBA" id="ARBA00023002"/>
    </source>
</evidence>
<dbReference type="GO" id="GO:0050661">
    <property type="term" value="F:NADP binding"/>
    <property type="evidence" value="ECO:0007669"/>
    <property type="project" value="InterPro"/>
</dbReference>
<keyword evidence="7" id="KW-0503">Monooxygenase</keyword>
<sequence>MRDMTETLLTFDLSLSGIVGAGPSGLASAKVLLQTSQFEVTIYEQSDQVGGIWSTTRDSWQDGFLHPETPTNLSRFTVAFSDLDWHSVGLDKVPMFPKAWQVNQYLEAYRRKYIPDNVFHFDHKVISIQKSGTSWRVTTCTEQGAEEIRDFDYLLLGSGFFSGPRSLPNDVQSMSTESHLKIIHSSQFRSLDDLFDNAENATGKTILLIGGGNSAGEATAAVAQQLSDAWYSPATGRSRPHKDCKIVHVTPRPLYALPPYNPIDKGNATYVPLDLKLYDLSRRPAGPIVGNAGQLSQAAKDMIHNALQAQIGGDQSDLLSSALAIPSQEPRSAVHVALSESYPEFVRSGLIEVHSGRVVMLQSAGKETCTATVEGTAGTETLTNIGAIIYATGYTPATAIEFLPDDVKQALHHDPSSDRLPLMLSGWQTMSPHIPELAFIGFYEGPYWPIIEMQARYTAQRWLNQTAQSIVHPQEETEKLLALRAEMHKRSLYVPQYWFGDYLGYMEELASHLHLSRNDAPFAEREGPTSPARYLLPTDSNCQAEAIMQDLYTVWTACTIEGKFVARAAFRALQGNWNITRKIDSRLSSFPCGTLQGQASFHPRSPSPDKSQHTFDLEYLYQESGTLKLSNGASMTAHKSYVYRYSEARDELSVWFVKPNDDLQVDYLFHNLAFAPPSVTRSEGACIAKADHLCSKDMYYTEYRLPIKGIALHEFTTTHTVQGPHKDYTATTEYKRPAGKP</sequence>
<dbReference type="EMBL" id="CP099418">
    <property type="protein sequence ID" value="USW48630.1"/>
    <property type="molecule type" value="Genomic_DNA"/>
</dbReference>
<dbReference type="Proteomes" id="UP001056384">
    <property type="component" value="Chromosome 1"/>
</dbReference>
<dbReference type="SUPFAM" id="SSF51905">
    <property type="entry name" value="FAD/NAD(P)-binding domain"/>
    <property type="match status" value="1"/>
</dbReference>
<dbReference type="InterPro" id="IPR045632">
    <property type="entry name" value="DUF6314"/>
</dbReference>
<dbReference type="Gene3D" id="3.50.50.60">
    <property type="entry name" value="FAD/NAD(P)-binding domain"/>
    <property type="match status" value="1"/>
</dbReference>
<evidence type="ECO:0000256" key="2">
    <source>
        <dbReference type="ARBA" id="ARBA00022630"/>
    </source>
</evidence>
<keyword evidence="4" id="KW-0521">NADP</keyword>
<comment type="similarity">
    <text evidence="1">Belongs to the FMO family.</text>
</comment>
<feature type="domain" description="DUF6314" evidence="6">
    <location>
        <begin position="573"/>
        <end position="736"/>
    </location>
</feature>
<proteinExistence type="inferred from homology"/>
<dbReference type="GO" id="GO:0004499">
    <property type="term" value="F:N,N-dimethylaniline monooxygenase activity"/>
    <property type="evidence" value="ECO:0007669"/>
    <property type="project" value="InterPro"/>
</dbReference>
<keyword evidence="2" id="KW-0285">Flavoprotein</keyword>
<accession>A0A9Q9EF68</accession>
<evidence type="ECO:0000256" key="3">
    <source>
        <dbReference type="ARBA" id="ARBA00022827"/>
    </source>
</evidence>
<keyword evidence="8" id="KW-1185">Reference proteome</keyword>
<keyword evidence="5" id="KW-0560">Oxidoreductase</keyword>
<gene>
    <name evidence="7" type="ORF">Slin15195_G019490</name>
</gene>
<evidence type="ECO:0000256" key="4">
    <source>
        <dbReference type="ARBA" id="ARBA00022857"/>
    </source>
</evidence>
<dbReference type="InterPro" id="IPR020946">
    <property type="entry name" value="Flavin_mOase-like"/>
</dbReference>
<evidence type="ECO:0000313" key="7">
    <source>
        <dbReference type="EMBL" id="USW48630.1"/>
    </source>
</evidence>
<dbReference type="PRINTS" id="PR00370">
    <property type="entry name" value="FMOXYGENASE"/>
</dbReference>
<evidence type="ECO:0000313" key="8">
    <source>
        <dbReference type="Proteomes" id="UP001056384"/>
    </source>
</evidence>
<protein>
    <submittedName>
        <fullName evidence="7">Flavin monooxygenase, FAD/NAD(P)-binding domain superfamily</fullName>
    </submittedName>
</protein>